<accession>A0A0H2LTF1</accession>
<proteinExistence type="predicted"/>
<dbReference type="Pfam" id="PF13546">
    <property type="entry name" value="DDE_5"/>
    <property type="match status" value="1"/>
</dbReference>
<dbReference type="EMBL" id="JZWI01000033">
    <property type="protein sequence ID" value="KLN53528.1"/>
    <property type="molecule type" value="Genomic_DNA"/>
</dbReference>
<dbReference type="Proteomes" id="UP000035170">
    <property type="component" value="Unassembled WGS sequence"/>
</dbReference>
<evidence type="ECO:0000313" key="3">
    <source>
        <dbReference type="Proteomes" id="UP000035170"/>
    </source>
</evidence>
<evidence type="ECO:0000259" key="1">
    <source>
        <dbReference type="Pfam" id="PF13546"/>
    </source>
</evidence>
<keyword evidence="3" id="KW-1185">Reference proteome</keyword>
<evidence type="ECO:0000313" key="2">
    <source>
        <dbReference type="EMBL" id="KLN53528.1"/>
    </source>
</evidence>
<gene>
    <name evidence="2" type="ORF">VPARA_53670</name>
</gene>
<reference evidence="2 3" key="1">
    <citation type="submission" date="2015-03" db="EMBL/GenBank/DDBJ databases">
        <title>Genome sequence of Variovorax paradoxus TBEA6.</title>
        <authorList>
            <person name="Poehlein A."/>
            <person name="Schuldes J."/>
            <person name="Wuebbeler J.H."/>
            <person name="Hiessl S."/>
            <person name="Steinbuechel A."/>
            <person name="Daniel R."/>
        </authorList>
    </citation>
    <scope>NUCLEOTIDE SEQUENCE [LARGE SCALE GENOMIC DNA]</scope>
    <source>
        <strain evidence="2 3">TBEA6</strain>
    </source>
</reference>
<protein>
    <recommendedName>
        <fullName evidence="1">Transposase IS701-like DDE domain-containing protein</fullName>
    </recommendedName>
</protein>
<sequence>MEDLQEFERYMAHLSEGLGHSDRHAGLRGYTTGLMSPLQRKSVEPMAAHMDPLNVRSRHQSLHHFVAQTLVP</sequence>
<dbReference type="InterPro" id="IPR038721">
    <property type="entry name" value="IS701-like_DDE_dom"/>
</dbReference>
<organism evidence="2 3">
    <name type="scientific">Variovorax paradoxus</name>
    <dbReference type="NCBI Taxonomy" id="34073"/>
    <lineage>
        <taxon>Bacteria</taxon>
        <taxon>Pseudomonadati</taxon>
        <taxon>Pseudomonadota</taxon>
        <taxon>Betaproteobacteria</taxon>
        <taxon>Burkholderiales</taxon>
        <taxon>Comamonadaceae</taxon>
        <taxon>Variovorax</taxon>
    </lineage>
</organism>
<dbReference type="AlphaFoldDB" id="A0A0H2LTF1"/>
<dbReference type="PATRIC" id="fig|34073.19.peg.5485"/>
<comment type="caution">
    <text evidence="2">The sequence shown here is derived from an EMBL/GenBank/DDBJ whole genome shotgun (WGS) entry which is preliminary data.</text>
</comment>
<feature type="domain" description="Transposase IS701-like DDE" evidence="1">
    <location>
        <begin position="14"/>
        <end position="68"/>
    </location>
</feature>
<name>A0A0H2LTF1_VARPD</name>